<feature type="non-terminal residue" evidence="2">
    <location>
        <position position="1"/>
    </location>
</feature>
<proteinExistence type="predicted"/>
<evidence type="ECO:0000256" key="1">
    <source>
        <dbReference type="SAM" id="MobiDB-lite"/>
    </source>
</evidence>
<gene>
    <name evidence="2" type="ORF">S01H1_73936</name>
</gene>
<dbReference type="EMBL" id="BARS01049430">
    <property type="protein sequence ID" value="GAG32867.1"/>
    <property type="molecule type" value="Genomic_DNA"/>
</dbReference>
<dbReference type="AlphaFoldDB" id="X0XBQ8"/>
<comment type="caution">
    <text evidence="2">The sequence shown here is derived from an EMBL/GenBank/DDBJ whole genome shotgun (WGS) entry which is preliminary data.</text>
</comment>
<feature type="region of interest" description="Disordered" evidence="1">
    <location>
        <begin position="61"/>
        <end position="89"/>
    </location>
</feature>
<evidence type="ECO:0000313" key="2">
    <source>
        <dbReference type="EMBL" id="GAG32867.1"/>
    </source>
</evidence>
<organism evidence="2">
    <name type="scientific">marine sediment metagenome</name>
    <dbReference type="NCBI Taxonomy" id="412755"/>
    <lineage>
        <taxon>unclassified sequences</taxon>
        <taxon>metagenomes</taxon>
        <taxon>ecological metagenomes</taxon>
    </lineage>
</organism>
<accession>X0XBQ8</accession>
<sequence>DYNTRILFNRDIPKEEYAYGILSKDNTIQPLGEKEIDWLEVNRLSFRTDVKSILKEKMKTLVSGGSSDESSNDSESSSDDDDDIDIEDM</sequence>
<feature type="compositionally biased region" description="Acidic residues" evidence="1">
    <location>
        <begin position="70"/>
        <end position="89"/>
    </location>
</feature>
<protein>
    <submittedName>
        <fullName evidence="2">Uncharacterized protein</fullName>
    </submittedName>
</protein>
<reference evidence="2" key="1">
    <citation type="journal article" date="2014" name="Front. Microbiol.">
        <title>High frequency of phylogenetically diverse reductive dehalogenase-homologous genes in deep subseafloor sedimentary metagenomes.</title>
        <authorList>
            <person name="Kawai M."/>
            <person name="Futagami T."/>
            <person name="Toyoda A."/>
            <person name="Takaki Y."/>
            <person name="Nishi S."/>
            <person name="Hori S."/>
            <person name="Arai W."/>
            <person name="Tsubouchi T."/>
            <person name="Morono Y."/>
            <person name="Uchiyama I."/>
            <person name="Ito T."/>
            <person name="Fujiyama A."/>
            <person name="Inagaki F."/>
            <person name="Takami H."/>
        </authorList>
    </citation>
    <scope>NUCLEOTIDE SEQUENCE</scope>
    <source>
        <strain evidence="2">Expedition CK06-06</strain>
    </source>
</reference>
<name>X0XBQ8_9ZZZZ</name>